<name>A0A6I5RU08_9PSED</name>
<evidence type="ECO:0000313" key="3">
    <source>
        <dbReference type="Proteomes" id="UP000471751"/>
    </source>
</evidence>
<evidence type="ECO:0000259" key="1">
    <source>
        <dbReference type="Pfam" id="PF20178"/>
    </source>
</evidence>
<sequence length="841" mass="93426">MPGSLHPSDLNLKAAVALQFASRPTLRSVLERRIVEVLFALYPSFAQKYPSLVSASQINLMVPERREANLFYSRHSLLDVFMEHFAQAKVLAFANETQQAYRLSYEYPVSMRSGDLKTPLDMDVVAQALNELQATVHIDLQQALLDYWQQAGSTQLSRTVWLSEVLKAALNSNLTSDRLGGEERAALSQVVDASVKMSRHHRYGNGFTQVYLIDIHVEGPAGGYALLSGDMLLTFQVNGRDRFLWCQPSGLVESFTSEEAFSQALYTWVAKRFVVTQVTWNCYEPEDDLFEVQASVLLNRQLEALKPLVSRRFADVKALEQGYSAITDPSAYFNASAPPTVVPQALLSDSLPTWLRDASASDQFAYRGLLQALANAQAASLGQSFLYDVPSLKVFAAQTLRDQLLSDHPADGDYFADDLMLRFTIAEGQLGTAGMIRHKVMTLTEYAIGNLVSKPSGSVVILHRAEKPIMAWMTPEYLDDLVQRVNIGEVYPKHVATLLGDPVQLKHRQLLFCRELEVQLPLMALQAKIRGESGFTEDGYRYVQTVAQGLHDEVTGDEDAVMIRPLAFKREPDSDTADEVVNFFVIGPGGMTQGPCVLYRPHDVEQPLVEYPSHDALFEAIRADGALQESVLSWFSEDARRIYANGGFDEPHLPRVIIDTSLPLERPAPARLAKVKVSGAACERLFEANTRMLVELANRASVSNAESRWALLQQGAWLVFGSIVPLLRGPVAIVAWVVQLIRGLDDDFKALRNGNEFQRDAAIIDVLLNVGMVLLHRSLPADETVPPKHVALPDIVGPQRRLEGDVVPLIKAKKGQPLSPSPRWAIVVRCWIFPGAIQRTN</sequence>
<comment type="caution">
    <text evidence="2">The sequence shown here is derived from an EMBL/GenBank/DDBJ whole genome shotgun (WGS) entry which is preliminary data.</text>
</comment>
<proteinExistence type="predicted"/>
<keyword evidence="3" id="KW-1185">Reference proteome</keyword>
<feature type="domain" description="Dermonecrotic toxin N-terminal" evidence="1">
    <location>
        <begin position="388"/>
        <end position="637"/>
    </location>
</feature>
<evidence type="ECO:0000313" key="2">
    <source>
        <dbReference type="EMBL" id="NES11235.1"/>
    </source>
</evidence>
<protein>
    <recommendedName>
        <fullName evidence="1">Dermonecrotic toxin N-terminal domain-containing protein</fullName>
    </recommendedName>
</protein>
<dbReference type="EMBL" id="JAAHBT010000222">
    <property type="protein sequence ID" value="NES11235.1"/>
    <property type="molecule type" value="Genomic_DNA"/>
</dbReference>
<dbReference type="InterPro" id="IPR046673">
    <property type="entry name" value="ToxA_N"/>
</dbReference>
<reference evidence="2 3" key="1">
    <citation type="submission" date="2020-02" db="EMBL/GenBank/DDBJ databases">
        <title>Broccoli isolated Pseudomonas sp.</title>
        <authorList>
            <person name="Fujikawa T."/>
            <person name="Sawada H."/>
        </authorList>
    </citation>
    <scope>NUCLEOTIDE SEQUENCE [LARGE SCALE GENOMIC DNA]</scope>
    <source>
        <strain evidence="2 3">JCM 32154</strain>
    </source>
</reference>
<gene>
    <name evidence="2" type="ORF">G3O07_18210</name>
</gene>
<accession>A0A6I5RU08</accession>
<dbReference type="AlphaFoldDB" id="A0A6I5RU08"/>
<dbReference type="Proteomes" id="UP000471751">
    <property type="component" value="Unassembled WGS sequence"/>
</dbReference>
<dbReference type="Pfam" id="PF20178">
    <property type="entry name" value="ToxA_N"/>
    <property type="match status" value="1"/>
</dbReference>
<organism evidence="2 3">
    <name type="scientific">Pseudomonas laurentiana</name>
    <dbReference type="NCBI Taxonomy" id="2364649"/>
    <lineage>
        <taxon>Bacteria</taxon>
        <taxon>Pseudomonadati</taxon>
        <taxon>Pseudomonadota</taxon>
        <taxon>Gammaproteobacteria</taxon>
        <taxon>Pseudomonadales</taxon>
        <taxon>Pseudomonadaceae</taxon>
        <taxon>Pseudomonas</taxon>
    </lineage>
</organism>